<name>A0A5B0QTX9_PUCGR</name>
<feature type="chain" id="PRO_5022780718" evidence="1">
    <location>
        <begin position="26"/>
        <end position="58"/>
    </location>
</feature>
<keyword evidence="1" id="KW-0732">Signal</keyword>
<comment type="caution">
    <text evidence="2">The sequence shown here is derived from an EMBL/GenBank/DDBJ whole genome shotgun (WGS) entry which is preliminary data.</text>
</comment>
<accession>A0A5B0QTX9</accession>
<evidence type="ECO:0000313" key="3">
    <source>
        <dbReference type="Proteomes" id="UP000324748"/>
    </source>
</evidence>
<keyword evidence="3" id="KW-1185">Reference proteome</keyword>
<proteinExistence type="predicted"/>
<gene>
    <name evidence="2" type="ORF">PGT21_021530</name>
</gene>
<dbReference type="AlphaFoldDB" id="A0A5B0QTX9"/>
<organism evidence="2 3">
    <name type="scientific">Puccinia graminis f. sp. tritici</name>
    <dbReference type="NCBI Taxonomy" id="56615"/>
    <lineage>
        <taxon>Eukaryota</taxon>
        <taxon>Fungi</taxon>
        <taxon>Dikarya</taxon>
        <taxon>Basidiomycota</taxon>
        <taxon>Pucciniomycotina</taxon>
        <taxon>Pucciniomycetes</taxon>
        <taxon>Pucciniales</taxon>
        <taxon>Pucciniaceae</taxon>
        <taxon>Puccinia</taxon>
    </lineage>
</organism>
<evidence type="ECO:0000256" key="1">
    <source>
        <dbReference type="SAM" id="SignalP"/>
    </source>
</evidence>
<reference evidence="2 3" key="1">
    <citation type="submission" date="2019-05" db="EMBL/GenBank/DDBJ databases">
        <title>Emergence of the Ug99 lineage of the wheat stem rust pathogen through somatic hybridization.</title>
        <authorList>
            <person name="Li F."/>
            <person name="Upadhyaya N.M."/>
            <person name="Sperschneider J."/>
            <person name="Matny O."/>
            <person name="Nguyen-Phuc H."/>
            <person name="Mago R."/>
            <person name="Raley C."/>
            <person name="Miller M.E."/>
            <person name="Silverstein K.A.T."/>
            <person name="Henningsen E."/>
            <person name="Hirsch C.D."/>
            <person name="Visser B."/>
            <person name="Pretorius Z.A."/>
            <person name="Steffenson B.J."/>
            <person name="Schwessinger B."/>
            <person name="Dodds P.N."/>
            <person name="Figueroa M."/>
        </authorList>
    </citation>
    <scope>NUCLEOTIDE SEQUENCE [LARGE SCALE GENOMIC DNA]</scope>
    <source>
        <strain evidence="2">21-0</strain>
    </source>
</reference>
<dbReference type="EMBL" id="VSWC01000003">
    <property type="protein sequence ID" value="KAA1116650.1"/>
    <property type="molecule type" value="Genomic_DNA"/>
</dbReference>
<evidence type="ECO:0000313" key="2">
    <source>
        <dbReference type="EMBL" id="KAA1116650.1"/>
    </source>
</evidence>
<dbReference type="Proteomes" id="UP000324748">
    <property type="component" value="Unassembled WGS sequence"/>
</dbReference>
<feature type="signal peptide" evidence="1">
    <location>
        <begin position="1"/>
        <end position="25"/>
    </location>
</feature>
<sequence>MNCPVTLTLLSLVLCLTLWPELALTKEGDCRAEDLSCDIKQISKDSQQHDGLAIPSLP</sequence>
<protein>
    <submittedName>
        <fullName evidence="2">Uncharacterized protein</fullName>
    </submittedName>
</protein>